<name>A0A5S5B762_STUST</name>
<dbReference type="OrthoDB" id="7033334at2"/>
<reference evidence="2 3" key="1">
    <citation type="submission" date="2019-07" db="EMBL/GenBank/DDBJ databases">
        <title>Deep subsurface shale carbon reservoir microbial communities from Ohio and West Virginia, USA.</title>
        <authorList>
            <person name="Wrighton K."/>
        </authorList>
    </citation>
    <scope>NUCLEOTIDE SEQUENCE [LARGE SCALE GENOMIC DNA]</scope>
    <source>
        <strain evidence="2 3">NP_8Ht</strain>
    </source>
</reference>
<comment type="caution">
    <text evidence="2">The sequence shown here is derived from an EMBL/GenBank/DDBJ whole genome shotgun (WGS) entry which is preliminary data.</text>
</comment>
<protein>
    <recommendedName>
        <fullName evidence="4">Lipoprotein</fullName>
    </recommendedName>
</protein>
<proteinExistence type="predicted"/>
<evidence type="ECO:0008006" key="4">
    <source>
        <dbReference type="Google" id="ProtNLM"/>
    </source>
</evidence>
<dbReference type="PROSITE" id="PS51257">
    <property type="entry name" value="PROKAR_LIPOPROTEIN"/>
    <property type="match status" value="1"/>
</dbReference>
<gene>
    <name evidence="2" type="ORF">A9A72_124520</name>
</gene>
<feature type="compositionally biased region" description="Low complexity" evidence="1">
    <location>
        <begin position="124"/>
        <end position="138"/>
    </location>
</feature>
<evidence type="ECO:0000313" key="3">
    <source>
        <dbReference type="Proteomes" id="UP000324282"/>
    </source>
</evidence>
<feature type="compositionally biased region" description="Pro residues" evidence="1">
    <location>
        <begin position="69"/>
        <end position="85"/>
    </location>
</feature>
<feature type="region of interest" description="Disordered" evidence="1">
    <location>
        <begin position="15"/>
        <end position="146"/>
    </location>
</feature>
<dbReference type="Proteomes" id="UP000324282">
    <property type="component" value="Unassembled WGS sequence"/>
</dbReference>
<sequence length="172" mass="18322">MRWLMLIGLSLLAGCDEVPDQPRPPTPPKVAVSPPDTAAPLVAEPELDTQVGPVSIESEKVPTLAANPEQPPTEPSAPTPTPTPKAKPSASVPKTKLEKVELPEPDLDLSLPDDWTESLDPAEKPASLSLLPPLFESSQESRSLQMSGELLPGTAEDEALIDGAQINFELKR</sequence>
<accession>A0A5S5B762</accession>
<evidence type="ECO:0000313" key="2">
    <source>
        <dbReference type="EMBL" id="TYP61770.1"/>
    </source>
</evidence>
<dbReference type="EMBL" id="VNHQ01000014">
    <property type="protein sequence ID" value="TYP61770.1"/>
    <property type="molecule type" value="Genomic_DNA"/>
</dbReference>
<dbReference type="RefSeq" id="WP_148926350.1">
    <property type="nucleotide sequence ID" value="NZ_VNHQ01000014.1"/>
</dbReference>
<organism evidence="2 3">
    <name type="scientific">Stutzerimonas stutzeri</name>
    <name type="common">Pseudomonas stutzeri</name>
    <dbReference type="NCBI Taxonomy" id="316"/>
    <lineage>
        <taxon>Bacteria</taxon>
        <taxon>Pseudomonadati</taxon>
        <taxon>Pseudomonadota</taxon>
        <taxon>Gammaproteobacteria</taxon>
        <taxon>Pseudomonadales</taxon>
        <taxon>Pseudomonadaceae</taxon>
        <taxon>Stutzerimonas</taxon>
    </lineage>
</organism>
<dbReference type="AlphaFoldDB" id="A0A5S5B762"/>
<evidence type="ECO:0000256" key="1">
    <source>
        <dbReference type="SAM" id="MobiDB-lite"/>
    </source>
</evidence>